<evidence type="ECO:0000313" key="1">
    <source>
        <dbReference type="EMBL" id="EHR33460.1"/>
    </source>
</evidence>
<dbReference type="GeneID" id="96999187"/>
<protein>
    <submittedName>
        <fullName evidence="1">Uncharacterized protein</fullName>
    </submittedName>
</protein>
<sequence>MVAKYKIDVDKILKIKEEQGLMLKDIYEELDICDGSFQRYMRLGYTSTKKHYEKIRLWILKNEIALYMEKKISFYEEGK</sequence>
<dbReference type="RefSeq" id="WP_005398723.1">
    <property type="nucleotide sequence ID" value="NZ_JH601088.1"/>
</dbReference>
<accession>H3NPE7</accession>
<dbReference type="Proteomes" id="UP000004191">
    <property type="component" value="Unassembled WGS sequence"/>
</dbReference>
<dbReference type="EMBL" id="AGEI01000023">
    <property type="protein sequence ID" value="EHR33460.1"/>
    <property type="molecule type" value="Genomic_DNA"/>
</dbReference>
<dbReference type="STRING" id="883114.HMPREF9709_01208"/>
<reference evidence="1 2" key="1">
    <citation type="submission" date="2012-01" db="EMBL/GenBank/DDBJ databases">
        <title>The Genome Sequence of Helcococcus kunzii ATCC 51366.</title>
        <authorList>
            <consortium name="The Broad Institute Genome Sequencing Platform"/>
            <person name="Earl A."/>
            <person name="Ward D."/>
            <person name="Feldgarden M."/>
            <person name="Gevers D."/>
            <person name="Huys G."/>
            <person name="Young S.K."/>
            <person name="Zeng Q."/>
            <person name="Gargeya S."/>
            <person name="Fitzgerald M."/>
            <person name="Haas B."/>
            <person name="Abouelleil A."/>
            <person name="Alvarado L."/>
            <person name="Arachchi H.M."/>
            <person name="Berlin A."/>
            <person name="Chapman S.B."/>
            <person name="Gearin G."/>
            <person name="Goldberg J."/>
            <person name="Griggs A."/>
            <person name="Gujja S."/>
            <person name="Hansen M."/>
            <person name="Heiman D."/>
            <person name="Howarth C."/>
            <person name="Larimer J."/>
            <person name="Lui A."/>
            <person name="MacDonald P.J.P."/>
            <person name="McCowen C."/>
            <person name="Montmayeur A."/>
            <person name="Murphy C."/>
            <person name="Neiman D."/>
            <person name="Pearson M."/>
            <person name="Priest M."/>
            <person name="Roberts A."/>
            <person name="Saif S."/>
            <person name="Shea T."/>
            <person name="Sisk P."/>
            <person name="Stolte C."/>
            <person name="Sykes S."/>
            <person name="Wortman J."/>
            <person name="Nusbaum C."/>
            <person name="Birren B."/>
        </authorList>
    </citation>
    <scope>NUCLEOTIDE SEQUENCE [LARGE SCALE GENOMIC DNA]</scope>
    <source>
        <strain evidence="1 2">ATCC 51366</strain>
    </source>
</reference>
<keyword evidence="2" id="KW-1185">Reference proteome</keyword>
<comment type="caution">
    <text evidence="1">The sequence shown here is derived from an EMBL/GenBank/DDBJ whole genome shotgun (WGS) entry which is preliminary data.</text>
</comment>
<organism evidence="1 2">
    <name type="scientific">Helcococcus kunzii ATCC 51366</name>
    <dbReference type="NCBI Taxonomy" id="883114"/>
    <lineage>
        <taxon>Bacteria</taxon>
        <taxon>Bacillati</taxon>
        <taxon>Bacillota</taxon>
        <taxon>Tissierellia</taxon>
        <taxon>Tissierellales</taxon>
        <taxon>Peptoniphilaceae</taxon>
        <taxon>Helcococcus</taxon>
    </lineage>
</organism>
<proteinExistence type="predicted"/>
<dbReference type="HOGENOM" id="CLU_2601230_0_0_9"/>
<evidence type="ECO:0000313" key="2">
    <source>
        <dbReference type="Proteomes" id="UP000004191"/>
    </source>
</evidence>
<gene>
    <name evidence="1" type="ORF">HMPREF9709_01208</name>
</gene>
<dbReference type="AlphaFoldDB" id="H3NPE7"/>
<name>H3NPE7_9FIRM</name>